<name>A0A9N9TE46_DIABA</name>
<dbReference type="EMBL" id="OU898284">
    <property type="protein sequence ID" value="CAG9840760.1"/>
    <property type="molecule type" value="Genomic_DNA"/>
</dbReference>
<organism evidence="2 3">
    <name type="scientific">Diabrotica balteata</name>
    <name type="common">Banded cucumber beetle</name>
    <dbReference type="NCBI Taxonomy" id="107213"/>
    <lineage>
        <taxon>Eukaryota</taxon>
        <taxon>Metazoa</taxon>
        <taxon>Ecdysozoa</taxon>
        <taxon>Arthropoda</taxon>
        <taxon>Hexapoda</taxon>
        <taxon>Insecta</taxon>
        <taxon>Pterygota</taxon>
        <taxon>Neoptera</taxon>
        <taxon>Endopterygota</taxon>
        <taxon>Coleoptera</taxon>
        <taxon>Polyphaga</taxon>
        <taxon>Cucujiformia</taxon>
        <taxon>Chrysomeloidea</taxon>
        <taxon>Chrysomelidae</taxon>
        <taxon>Galerucinae</taxon>
        <taxon>Diabroticina</taxon>
        <taxon>Diabroticites</taxon>
        <taxon>Diabrotica</taxon>
    </lineage>
</organism>
<feature type="region of interest" description="Disordered" evidence="1">
    <location>
        <begin position="1"/>
        <end position="40"/>
    </location>
</feature>
<proteinExistence type="predicted"/>
<evidence type="ECO:0000256" key="1">
    <source>
        <dbReference type="SAM" id="MobiDB-lite"/>
    </source>
</evidence>
<protein>
    <submittedName>
        <fullName evidence="2">Uncharacterized protein</fullName>
    </submittedName>
</protein>
<accession>A0A9N9TE46</accession>
<keyword evidence="3" id="KW-1185">Reference proteome</keyword>
<sequence length="454" mass="51847">MATTHVQKPALKKTQNVGDFSQNVNNGQKYTSTKGARSENANANPSKMWFYIGKDATVTNDIIKNYIQRKLDNLKVENMMAEQLKTVGNTLNVGSYKVGLPIEFYDVNNSDFSPKGIIFRRFNFKRRVFNSENYKIDDNQAGKEWIFNVNSERKYEKAMATTLTARQLEELLNKGLNDSDDDNYCMSDYGGNSDADDNISFVPSSAKCSTRSNSNINISFSLISNIASTSNNPEEYQQPRSTLGFGSSGSTLIPILDYDLFHFSEDSKLNIDFSEGATPLDFFSALFNDEIYITKIVEERIVSDAETDQIYLECITMEGGTYTADALQNETPKKKDVKELPGPSQVSKIAGPIISRKRKINSQKQGLEYLHQYYEKQFELKKKELDIEEKKLLLEKRKCEIAERQCAVQEFKVKKKFELEEKKLNCEIENRKSLNEIIERQEKLINILINKLSS</sequence>
<reference evidence="2" key="1">
    <citation type="submission" date="2022-01" db="EMBL/GenBank/DDBJ databases">
        <authorList>
            <person name="King R."/>
        </authorList>
    </citation>
    <scope>NUCLEOTIDE SEQUENCE</scope>
</reference>
<evidence type="ECO:0000313" key="2">
    <source>
        <dbReference type="EMBL" id="CAG9840760.1"/>
    </source>
</evidence>
<evidence type="ECO:0000313" key="3">
    <source>
        <dbReference type="Proteomes" id="UP001153709"/>
    </source>
</evidence>
<dbReference type="AlphaFoldDB" id="A0A9N9TE46"/>
<dbReference type="Proteomes" id="UP001153709">
    <property type="component" value="Chromosome 9"/>
</dbReference>
<gene>
    <name evidence="2" type="ORF">DIABBA_LOCUS13384</name>
</gene>
<feature type="compositionally biased region" description="Polar residues" evidence="1">
    <location>
        <begin position="13"/>
        <end position="40"/>
    </location>
</feature>